<sequence length="176" mass="20903">MNMTGKDIILGLLIEKSRSGYEINEVFETVFRYFYKTSYGMIYPTLRRLEKELLVEKNIVIQEGKPNKNIYNITKKGIEEFHCYLKSPIDPEKRESEFLVRMYFGGEEEKTIIANWLRSRLSLLENDINQLMSNHKEWRDKMSYTQIIAYEIGLAQFLAEKQVIENKLKELTEKAE</sequence>
<dbReference type="Gene3D" id="6.10.140.1570">
    <property type="match status" value="1"/>
</dbReference>
<gene>
    <name evidence="3" type="ORF">EHV10_09085</name>
</gene>
<comment type="caution">
    <text evidence="3">The sequence shown here is derived from an EMBL/GenBank/DDBJ whole genome shotgun (WGS) entry which is preliminary data.</text>
</comment>
<proteinExistence type="predicted"/>
<dbReference type="SUPFAM" id="SSF46785">
    <property type="entry name" value="Winged helix' DNA-binding domain"/>
    <property type="match status" value="1"/>
</dbReference>
<protein>
    <submittedName>
        <fullName evidence="3">PadR family transcriptional regulator</fullName>
    </submittedName>
</protein>
<evidence type="ECO:0000313" key="3">
    <source>
        <dbReference type="EMBL" id="RRJ25057.1"/>
    </source>
</evidence>
<dbReference type="InterPro" id="IPR036390">
    <property type="entry name" value="WH_DNA-bd_sf"/>
</dbReference>
<accession>A0A3P3QUY1</accession>
<dbReference type="InterPro" id="IPR036388">
    <property type="entry name" value="WH-like_DNA-bd_sf"/>
</dbReference>
<dbReference type="PANTHER" id="PTHR43252">
    <property type="entry name" value="TRANSCRIPTIONAL REGULATOR YQJI"/>
    <property type="match status" value="1"/>
</dbReference>
<dbReference type="Proteomes" id="UP000272490">
    <property type="component" value="Unassembled WGS sequence"/>
</dbReference>
<dbReference type="OrthoDB" id="9783723at2"/>
<feature type="domain" description="Transcription regulator PadR N-terminal" evidence="2">
    <location>
        <begin position="9"/>
        <end position="81"/>
    </location>
</feature>
<dbReference type="PANTHER" id="PTHR43252:SF6">
    <property type="entry name" value="NEGATIVE TRANSCRIPTION REGULATOR PADR"/>
    <property type="match status" value="1"/>
</dbReference>
<dbReference type="EMBL" id="RRCO01000004">
    <property type="protein sequence ID" value="RRJ25057.1"/>
    <property type="molecule type" value="Genomic_DNA"/>
</dbReference>
<dbReference type="Gene3D" id="1.10.10.10">
    <property type="entry name" value="Winged helix-like DNA-binding domain superfamily/Winged helix DNA-binding domain"/>
    <property type="match status" value="1"/>
</dbReference>
<evidence type="ECO:0000256" key="1">
    <source>
        <dbReference type="SAM" id="Coils"/>
    </source>
</evidence>
<keyword evidence="4" id="KW-1185">Reference proteome</keyword>
<evidence type="ECO:0000313" key="4">
    <source>
        <dbReference type="Proteomes" id="UP000272490"/>
    </source>
</evidence>
<organism evidence="3 4">
    <name type="scientific">Lachnoanaerobaculum gingivalis</name>
    <dbReference type="NCBI Taxonomy" id="2490855"/>
    <lineage>
        <taxon>Bacteria</taxon>
        <taxon>Bacillati</taxon>
        <taxon>Bacillota</taxon>
        <taxon>Clostridia</taxon>
        <taxon>Lachnospirales</taxon>
        <taxon>Lachnospiraceae</taxon>
        <taxon>Lachnoanaerobaculum</taxon>
    </lineage>
</organism>
<keyword evidence="1" id="KW-0175">Coiled coil</keyword>
<name>A0A3P3QUY1_9FIRM</name>
<reference evidence="3 4" key="1">
    <citation type="submission" date="2018-11" db="EMBL/GenBank/DDBJ databases">
        <title>Genome sequencing of Lachnoanaerobaculum sp. KCOM 2030 (= ChDC B114).</title>
        <authorList>
            <person name="Kook J.-K."/>
            <person name="Park S.-N."/>
            <person name="Lim Y.K."/>
        </authorList>
    </citation>
    <scope>NUCLEOTIDE SEQUENCE [LARGE SCALE GENOMIC DNA]</scope>
    <source>
        <strain evidence="3 4">KCOM 2030</strain>
    </source>
</reference>
<dbReference type="InterPro" id="IPR005149">
    <property type="entry name" value="Tscrpt_reg_PadR_N"/>
</dbReference>
<evidence type="ECO:0000259" key="2">
    <source>
        <dbReference type="Pfam" id="PF03551"/>
    </source>
</evidence>
<feature type="coiled-coil region" evidence="1">
    <location>
        <begin position="121"/>
        <end position="174"/>
    </location>
</feature>
<dbReference type="Pfam" id="PF03551">
    <property type="entry name" value="PadR"/>
    <property type="match status" value="1"/>
</dbReference>
<dbReference type="AlphaFoldDB" id="A0A3P3QUY1"/>